<dbReference type="STRING" id="82374.NZ47_10630"/>
<comment type="subcellular location">
    <subcellularLocation>
        <location evidence="1">Membrane</location>
        <topology evidence="1">Multi-pass membrane protein</topology>
    </subcellularLocation>
</comment>
<evidence type="ECO:0000256" key="4">
    <source>
        <dbReference type="ARBA" id="ARBA00023136"/>
    </source>
</evidence>
<evidence type="ECO:0000313" key="8">
    <source>
        <dbReference type="Proteomes" id="UP000030993"/>
    </source>
</evidence>
<keyword evidence="3 5" id="KW-1133">Transmembrane helix</keyword>
<keyword evidence="8" id="KW-1185">Reference proteome</keyword>
<proteinExistence type="predicted"/>
<comment type="caution">
    <text evidence="7">The sequence shown here is derived from an EMBL/GenBank/DDBJ whole genome shotgun (WGS) entry which is preliminary data.</text>
</comment>
<dbReference type="Pfam" id="PF04932">
    <property type="entry name" value="Wzy_C"/>
    <property type="match status" value="1"/>
</dbReference>
<evidence type="ECO:0000313" key="7">
    <source>
        <dbReference type="EMBL" id="KHM51406.1"/>
    </source>
</evidence>
<protein>
    <recommendedName>
        <fullName evidence="6">O-antigen ligase-related domain-containing protein</fullName>
    </recommendedName>
</protein>
<dbReference type="RefSeq" id="WP_039210403.1">
    <property type="nucleotide sequence ID" value="NZ_JSCE01000199.1"/>
</dbReference>
<name>A0A0B2JXN2_9FIRM</name>
<feature type="transmembrane region" description="Helical" evidence="5">
    <location>
        <begin position="231"/>
        <end position="252"/>
    </location>
</feature>
<evidence type="ECO:0000256" key="3">
    <source>
        <dbReference type="ARBA" id="ARBA00022989"/>
    </source>
</evidence>
<evidence type="ECO:0000256" key="1">
    <source>
        <dbReference type="ARBA" id="ARBA00004141"/>
    </source>
</evidence>
<reference evidence="7 8" key="1">
    <citation type="journal article" date="2013" name="PLoS ONE">
        <title>Identification and characterization of three novel lipases belonging to families II and V from Anaerovibrio lipolyticus 5ST.</title>
        <authorList>
            <person name="Prive F."/>
            <person name="Kaderbhai N.N."/>
            <person name="Girdwood S."/>
            <person name="Worgan H.J."/>
            <person name="Pinloche E."/>
            <person name="Scollan N.D."/>
            <person name="Huws S.A."/>
            <person name="Newbold C.J."/>
        </authorList>
    </citation>
    <scope>NUCLEOTIDE SEQUENCE [LARGE SCALE GENOMIC DNA]</scope>
    <source>
        <strain evidence="7 8">5S</strain>
    </source>
</reference>
<gene>
    <name evidence="7" type="ORF">NZ47_10630</name>
</gene>
<feature type="transmembrane region" description="Helical" evidence="5">
    <location>
        <begin position="72"/>
        <end position="93"/>
    </location>
</feature>
<dbReference type="Proteomes" id="UP000030993">
    <property type="component" value="Unassembled WGS sequence"/>
</dbReference>
<dbReference type="InterPro" id="IPR051533">
    <property type="entry name" value="WaaL-like"/>
</dbReference>
<feature type="transmembrane region" description="Helical" evidence="5">
    <location>
        <begin position="20"/>
        <end position="51"/>
    </location>
</feature>
<feature type="transmembrane region" description="Helical" evidence="5">
    <location>
        <begin position="125"/>
        <end position="145"/>
    </location>
</feature>
<evidence type="ECO:0000259" key="6">
    <source>
        <dbReference type="Pfam" id="PF04932"/>
    </source>
</evidence>
<evidence type="ECO:0000256" key="5">
    <source>
        <dbReference type="SAM" id="Phobius"/>
    </source>
</evidence>
<dbReference type="AlphaFoldDB" id="A0A0B2JXN2"/>
<feature type="transmembrane region" description="Helical" evidence="5">
    <location>
        <begin position="157"/>
        <end position="178"/>
    </location>
</feature>
<dbReference type="InterPro" id="IPR007016">
    <property type="entry name" value="O-antigen_ligase-rel_domated"/>
</dbReference>
<dbReference type="GO" id="GO:0016020">
    <property type="term" value="C:membrane"/>
    <property type="evidence" value="ECO:0007669"/>
    <property type="project" value="UniProtKB-SubCell"/>
</dbReference>
<feature type="transmembrane region" description="Helical" evidence="5">
    <location>
        <begin position="207"/>
        <end position="224"/>
    </location>
</feature>
<dbReference type="PANTHER" id="PTHR37422">
    <property type="entry name" value="TEICHURONIC ACID BIOSYNTHESIS PROTEIN TUAE"/>
    <property type="match status" value="1"/>
</dbReference>
<accession>A0A0B2JXN2</accession>
<organism evidence="7 8">
    <name type="scientific">Anaerovibrio lipolyticus</name>
    <dbReference type="NCBI Taxonomy" id="82374"/>
    <lineage>
        <taxon>Bacteria</taxon>
        <taxon>Bacillati</taxon>
        <taxon>Bacillota</taxon>
        <taxon>Negativicutes</taxon>
        <taxon>Selenomonadales</taxon>
        <taxon>Selenomonadaceae</taxon>
        <taxon>Anaerovibrio</taxon>
    </lineage>
</organism>
<feature type="domain" description="O-antigen ligase-related" evidence="6">
    <location>
        <begin position="192"/>
        <end position="335"/>
    </location>
</feature>
<feature type="transmembrane region" description="Helical" evidence="5">
    <location>
        <begin position="327"/>
        <end position="346"/>
    </location>
</feature>
<keyword evidence="2 5" id="KW-0812">Transmembrane</keyword>
<keyword evidence="4 5" id="KW-0472">Membrane</keyword>
<feature type="transmembrane region" description="Helical" evidence="5">
    <location>
        <begin position="185"/>
        <end position="201"/>
    </location>
</feature>
<dbReference type="EMBL" id="JSCE01000199">
    <property type="protein sequence ID" value="KHM51406.1"/>
    <property type="molecule type" value="Genomic_DNA"/>
</dbReference>
<evidence type="ECO:0000256" key="2">
    <source>
        <dbReference type="ARBA" id="ARBA00022692"/>
    </source>
</evidence>
<feature type="transmembrane region" description="Helical" evidence="5">
    <location>
        <begin position="358"/>
        <end position="377"/>
    </location>
</feature>
<dbReference type="PANTHER" id="PTHR37422:SF13">
    <property type="entry name" value="LIPOPOLYSACCHARIDE BIOSYNTHESIS PROTEIN PA4999-RELATED"/>
    <property type="match status" value="1"/>
</dbReference>
<sequence>MFQDESAGSAGSVEKIEKWIFYFLCGYALCSSISMGGANVCLGLATVGTIIRLIKKHDDWRELLTIDKGLRLPFLIFLGVLVGTNIFTLNMGATAKNMFQYYINNFEPFLLAVMFVRKRDWLIKIVGLMVASSVINNIYVIYQWLSMDTGARGSQGFFRIMSTAGLLSMMVPTVALLMLNTQGKLKWVMLVGLLINAMGAVSNNTRGAWVAIAVTVVVTTLLMVKSKVKALVALLVLAIGLSVVVCHVPAMYMRVQSMTNVTDNRSNMERLYLWQSATNMGNDYPLTGVGSGNFGDMYHEKYILPEAKMPHLGHTHNLFFQEFAEHGYPGGIAFVIWVLGTIAYCIRGWHKEKKTGYIFMLAIFMGLMINGLTEHTFSHPIVMKWFWFGMGISYRWIKADISVGVI</sequence>